<reference evidence="1 2" key="1">
    <citation type="submission" date="2019-05" db="EMBL/GenBank/DDBJ databases">
        <title>Another draft genome of Portunus trituberculatus and its Hox gene families provides insights of decapod evolution.</title>
        <authorList>
            <person name="Jeong J.-H."/>
            <person name="Song I."/>
            <person name="Kim S."/>
            <person name="Choi T."/>
            <person name="Kim D."/>
            <person name="Ryu S."/>
            <person name="Kim W."/>
        </authorList>
    </citation>
    <scope>NUCLEOTIDE SEQUENCE [LARGE SCALE GENOMIC DNA]</scope>
    <source>
        <tissue evidence="1">Muscle</tissue>
    </source>
</reference>
<dbReference type="Proteomes" id="UP000324222">
    <property type="component" value="Unassembled WGS sequence"/>
</dbReference>
<organism evidence="1 2">
    <name type="scientific">Portunus trituberculatus</name>
    <name type="common">Swimming crab</name>
    <name type="synonym">Neptunus trituberculatus</name>
    <dbReference type="NCBI Taxonomy" id="210409"/>
    <lineage>
        <taxon>Eukaryota</taxon>
        <taxon>Metazoa</taxon>
        <taxon>Ecdysozoa</taxon>
        <taxon>Arthropoda</taxon>
        <taxon>Crustacea</taxon>
        <taxon>Multicrustacea</taxon>
        <taxon>Malacostraca</taxon>
        <taxon>Eumalacostraca</taxon>
        <taxon>Eucarida</taxon>
        <taxon>Decapoda</taxon>
        <taxon>Pleocyemata</taxon>
        <taxon>Brachyura</taxon>
        <taxon>Eubrachyura</taxon>
        <taxon>Portunoidea</taxon>
        <taxon>Portunidae</taxon>
        <taxon>Portuninae</taxon>
        <taxon>Portunus</taxon>
    </lineage>
</organism>
<evidence type="ECO:0000313" key="1">
    <source>
        <dbReference type="EMBL" id="MPC55298.1"/>
    </source>
</evidence>
<keyword evidence="2" id="KW-1185">Reference proteome</keyword>
<protein>
    <submittedName>
        <fullName evidence="1">Uncharacterized protein</fullName>
    </submittedName>
</protein>
<accession>A0A5B7GDN8</accession>
<comment type="caution">
    <text evidence="1">The sequence shown here is derived from an EMBL/GenBank/DDBJ whole genome shotgun (WGS) entry which is preliminary data.</text>
</comment>
<gene>
    <name evidence="1" type="ORF">E2C01_049230</name>
</gene>
<evidence type="ECO:0000313" key="2">
    <source>
        <dbReference type="Proteomes" id="UP000324222"/>
    </source>
</evidence>
<proteinExistence type="predicted"/>
<dbReference type="EMBL" id="VSRR010013059">
    <property type="protein sequence ID" value="MPC55298.1"/>
    <property type="molecule type" value="Genomic_DNA"/>
</dbReference>
<name>A0A5B7GDN8_PORTR</name>
<sequence length="49" mass="4962">MAPTSSLPPTPLPGEALAGTPHVRLVVAVVTVYEVEGVVTAVRKVVGVP</sequence>
<dbReference type="AlphaFoldDB" id="A0A5B7GDN8"/>